<keyword evidence="2" id="KW-1185">Reference proteome</keyword>
<name>A0ACC1B1E2_9ROSI</name>
<evidence type="ECO:0000313" key="1">
    <source>
        <dbReference type="EMBL" id="KAJ0092777.1"/>
    </source>
</evidence>
<dbReference type="EMBL" id="CM047903">
    <property type="protein sequence ID" value="KAJ0092777.1"/>
    <property type="molecule type" value="Genomic_DNA"/>
</dbReference>
<dbReference type="Proteomes" id="UP001164250">
    <property type="component" value="Chromosome 7"/>
</dbReference>
<protein>
    <submittedName>
        <fullName evidence="1">Uncharacterized protein</fullName>
    </submittedName>
</protein>
<evidence type="ECO:0000313" key="2">
    <source>
        <dbReference type="Proteomes" id="UP001164250"/>
    </source>
</evidence>
<proteinExistence type="predicted"/>
<organism evidence="1 2">
    <name type="scientific">Pistacia atlantica</name>
    <dbReference type="NCBI Taxonomy" id="434234"/>
    <lineage>
        <taxon>Eukaryota</taxon>
        <taxon>Viridiplantae</taxon>
        <taxon>Streptophyta</taxon>
        <taxon>Embryophyta</taxon>
        <taxon>Tracheophyta</taxon>
        <taxon>Spermatophyta</taxon>
        <taxon>Magnoliopsida</taxon>
        <taxon>eudicotyledons</taxon>
        <taxon>Gunneridae</taxon>
        <taxon>Pentapetalae</taxon>
        <taxon>rosids</taxon>
        <taxon>malvids</taxon>
        <taxon>Sapindales</taxon>
        <taxon>Anacardiaceae</taxon>
        <taxon>Pistacia</taxon>
    </lineage>
</organism>
<sequence length="206" mass="22722">MSNSLPFELLLQLYRGNDLPCVKFGSFLLPLLSFTSYQIEVQKELQDAMQQLEAIRYEIRSVSLINPGPLTRKLMDSPPEPASNHDDNASSQKCEGDYPSTGTVLKDHRFKPYGSLDLHSQATAFARLAESEAVKSGSLKSIVEKENSEDEAGLFTVLPVSAESTGMLPNRKESAKGSDILLEAVLESEVAHNAKDFFSQPENQMP</sequence>
<accession>A0ACC1B1E2</accession>
<reference evidence="2" key="1">
    <citation type="journal article" date="2023" name="G3 (Bethesda)">
        <title>Genome assembly and association tests identify interacting loci associated with vigor, precocity, and sex in interspecific pistachio rootstocks.</title>
        <authorList>
            <person name="Palmer W."/>
            <person name="Jacygrad E."/>
            <person name="Sagayaradj S."/>
            <person name="Cavanaugh K."/>
            <person name="Han R."/>
            <person name="Bertier L."/>
            <person name="Beede B."/>
            <person name="Kafkas S."/>
            <person name="Golino D."/>
            <person name="Preece J."/>
            <person name="Michelmore R."/>
        </authorList>
    </citation>
    <scope>NUCLEOTIDE SEQUENCE [LARGE SCALE GENOMIC DNA]</scope>
</reference>
<comment type="caution">
    <text evidence="1">The sequence shown here is derived from an EMBL/GenBank/DDBJ whole genome shotgun (WGS) entry which is preliminary data.</text>
</comment>
<gene>
    <name evidence="1" type="ORF">Patl1_25240</name>
</gene>